<gene>
    <name evidence="1" type="ORF">A2519_01160</name>
</gene>
<protein>
    <submittedName>
        <fullName evidence="1">Uncharacterized protein</fullName>
    </submittedName>
</protein>
<organism evidence="1 2">
    <name type="scientific">Candidatus Raymondbacteria bacterium RIFOXYD12_FULL_49_13</name>
    <dbReference type="NCBI Taxonomy" id="1817890"/>
    <lineage>
        <taxon>Bacteria</taxon>
        <taxon>Raymondiibacteriota</taxon>
    </lineage>
</organism>
<dbReference type="Proteomes" id="UP000179243">
    <property type="component" value="Unassembled WGS sequence"/>
</dbReference>
<dbReference type="EMBL" id="MFYX01000147">
    <property type="protein sequence ID" value="OGK00393.1"/>
    <property type="molecule type" value="Genomic_DNA"/>
</dbReference>
<sequence length="124" mass="14628">MLGNGASELGKADPIAPNPSRFLWKKLFHALLTRKYVKGRDWYDFQWYLTKFRDLEPNFAMLNNALQQTGWTSGEINNANWKERVRHVIAALDMKKIRDDVFRFLEDEREADLLTKENLLRLVS</sequence>
<accession>A0A1F7F1F2</accession>
<proteinExistence type="predicted"/>
<comment type="caution">
    <text evidence="1">The sequence shown here is derived from an EMBL/GenBank/DDBJ whole genome shotgun (WGS) entry which is preliminary data.</text>
</comment>
<dbReference type="InterPro" id="IPR014942">
    <property type="entry name" value="AbiEii"/>
</dbReference>
<dbReference type="AlphaFoldDB" id="A0A1F7F1F2"/>
<dbReference type="Pfam" id="PF08843">
    <property type="entry name" value="AbiEii"/>
    <property type="match status" value="1"/>
</dbReference>
<evidence type="ECO:0000313" key="2">
    <source>
        <dbReference type="Proteomes" id="UP000179243"/>
    </source>
</evidence>
<evidence type="ECO:0000313" key="1">
    <source>
        <dbReference type="EMBL" id="OGK00393.1"/>
    </source>
</evidence>
<reference evidence="1 2" key="1">
    <citation type="journal article" date="2016" name="Nat. Commun.">
        <title>Thousands of microbial genomes shed light on interconnected biogeochemical processes in an aquifer system.</title>
        <authorList>
            <person name="Anantharaman K."/>
            <person name="Brown C.T."/>
            <person name="Hug L.A."/>
            <person name="Sharon I."/>
            <person name="Castelle C.J."/>
            <person name="Probst A.J."/>
            <person name="Thomas B.C."/>
            <person name="Singh A."/>
            <person name="Wilkins M.J."/>
            <person name="Karaoz U."/>
            <person name="Brodie E.L."/>
            <person name="Williams K.H."/>
            <person name="Hubbard S.S."/>
            <person name="Banfield J.F."/>
        </authorList>
    </citation>
    <scope>NUCLEOTIDE SEQUENCE [LARGE SCALE GENOMIC DNA]</scope>
</reference>
<name>A0A1F7F1F2_UNCRA</name>